<dbReference type="RefSeq" id="XP_032823526.1">
    <property type="nucleotide sequence ID" value="XM_032967635.1"/>
</dbReference>
<feature type="compositionally biased region" description="Low complexity" evidence="1">
    <location>
        <begin position="544"/>
        <end position="574"/>
    </location>
</feature>
<feature type="compositionally biased region" description="Low complexity" evidence="1">
    <location>
        <begin position="496"/>
        <end position="510"/>
    </location>
</feature>
<reference evidence="5" key="1">
    <citation type="submission" date="2025-08" db="UniProtKB">
        <authorList>
            <consortium name="RefSeq"/>
        </authorList>
    </citation>
    <scope>IDENTIFICATION</scope>
    <source>
        <tissue evidence="5">Sperm</tissue>
    </source>
</reference>
<dbReference type="PANTHER" id="PTHR14407">
    <property type="entry name" value="HERMANSKY-PUDLAK SYNDROME 4 PROTEIN LIGHT-EAR PROTEIN-RELATED"/>
    <property type="match status" value="1"/>
</dbReference>
<gene>
    <name evidence="5" type="primary">HPS4</name>
</gene>
<sequence length="783" mass="84439">MSGVDASWCRYFFVYDTSQVTREDDSTDKGIRYFYPPETDEDEQRLLCSQFPGVARCVAEITCRPPFMLRLRHVKFALRTQGPFFLALGCITSLPDGCCRHMLDRLLVLFTCYRGPLMLAYQQGSGPPWPIWEPFLDHVQRAVRYLPGLFSTVRYLNKREVDPLLLLKAALILQSCQRCPHVLAGCILHNLTVVSSQLTPQVTAHLLAARNVHRALKDLSQYSSGDTAFDREASVIPVYLSDEEFSSLHCHSARRLNRFSSTGSDLVSRTCGADGRPRLSVTLSDTTDTESDSSSSDEGSSGSKCTKRRVPGCGALLFQPLLADSLGSPLGQWKADLTNSVSEFQASEASVAMADTLESISEAEEAGTSTNARARARGDQGPATPGGHDRATSHEDGKALGTFGWHKSRGVVAGVVCHRDAKGHEEERSNKGVGSSEDSVSSDVAPSIETRRGGLPQCSDKVSGVMLSEGRQHLDSDAPMLLDSTETSPELQPLTSRNRSSGRGAAASIGSGTGAAGVSRLALPERAPVSPDADQGEDQAHFVSVASESDSSLPSPSPSASLPSFSSSSPSEVESGGGARGEESARSREFPAQAPRGFVRLALYVQAKPEITLVLLAEDALRNDGSAQDELFTSNLASLNGLDVHLKEVFAQTPSDKRKHSYSFLCYDRVLRSLQGSKRVLALTTPDILRDSHTHGASTPERELCRAASLMHSEFRRSPAITEITLRSSTACVYGAQTPAQEVFFQVSPSQRSGMVGPGFADGTYRLPGAARSKLQQHGINLP</sequence>
<organism evidence="4 5">
    <name type="scientific">Petromyzon marinus</name>
    <name type="common">Sea lamprey</name>
    <dbReference type="NCBI Taxonomy" id="7757"/>
    <lineage>
        <taxon>Eukaryota</taxon>
        <taxon>Metazoa</taxon>
        <taxon>Chordata</taxon>
        <taxon>Craniata</taxon>
        <taxon>Vertebrata</taxon>
        <taxon>Cyclostomata</taxon>
        <taxon>Hyperoartia</taxon>
        <taxon>Petromyzontiformes</taxon>
        <taxon>Petromyzontidae</taxon>
        <taxon>Petromyzon</taxon>
    </lineage>
</organism>
<dbReference type="AlphaFoldDB" id="A0AAJ7TSR2"/>
<evidence type="ECO:0000256" key="1">
    <source>
        <dbReference type="SAM" id="MobiDB-lite"/>
    </source>
</evidence>
<feature type="compositionally biased region" description="Basic and acidic residues" evidence="1">
    <location>
        <begin position="387"/>
        <end position="398"/>
    </location>
</feature>
<proteinExistence type="predicted"/>
<feature type="domain" description="CCZ1/INTU/HSP4 first Longin" evidence="2">
    <location>
        <begin position="10"/>
        <end position="113"/>
    </location>
</feature>
<dbReference type="GO" id="GO:0031410">
    <property type="term" value="C:cytoplasmic vesicle"/>
    <property type="evidence" value="ECO:0007669"/>
    <property type="project" value="TreeGrafter"/>
</dbReference>
<evidence type="ECO:0000259" key="2">
    <source>
        <dbReference type="Pfam" id="PF19031"/>
    </source>
</evidence>
<feature type="compositionally biased region" description="Low complexity" evidence="1">
    <location>
        <begin position="279"/>
        <end position="303"/>
    </location>
</feature>
<dbReference type="InterPro" id="IPR026091">
    <property type="entry name" value="HPS4"/>
</dbReference>
<evidence type="ECO:0000313" key="4">
    <source>
        <dbReference type="Proteomes" id="UP001318040"/>
    </source>
</evidence>
<dbReference type="CTD" id="89781"/>
<dbReference type="GO" id="GO:0016192">
    <property type="term" value="P:vesicle-mediated transport"/>
    <property type="evidence" value="ECO:0007669"/>
    <property type="project" value="InterPro"/>
</dbReference>
<dbReference type="InterPro" id="IPR043987">
    <property type="entry name" value="CCZ1/INTU/HSP4_longin_1"/>
</dbReference>
<dbReference type="Pfam" id="PF19031">
    <property type="entry name" value="Intu_longin_1"/>
    <property type="match status" value="1"/>
</dbReference>
<feature type="region of interest" description="Disordered" evidence="1">
    <location>
        <begin position="361"/>
        <end position="402"/>
    </location>
</feature>
<feature type="region of interest" description="Disordered" evidence="1">
    <location>
        <begin position="420"/>
        <end position="461"/>
    </location>
</feature>
<dbReference type="InterPro" id="IPR043989">
    <property type="entry name" value="CCZ1/INTU/HSP4_longin_3"/>
</dbReference>
<dbReference type="KEGG" id="pmrn:116950136"/>
<dbReference type="GO" id="GO:0006605">
    <property type="term" value="P:protein targeting"/>
    <property type="evidence" value="ECO:0007669"/>
    <property type="project" value="TreeGrafter"/>
</dbReference>
<accession>A0AAJ7TSR2</accession>
<dbReference type="GO" id="GO:0005085">
    <property type="term" value="F:guanyl-nucleotide exchange factor activity"/>
    <property type="evidence" value="ECO:0007669"/>
    <property type="project" value="TreeGrafter"/>
</dbReference>
<feature type="compositionally biased region" description="Basic and acidic residues" evidence="1">
    <location>
        <begin position="580"/>
        <end position="589"/>
    </location>
</feature>
<dbReference type="GO" id="GO:0031267">
    <property type="term" value="F:small GTPase binding"/>
    <property type="evidence" value="ECO:0007669"/>
    <property type="project" value="TreeGrafter"/>
</dbReference>
<dbReference type="GO" id="GO:0005765">
    <property type="term" value="C:lysosomal membrane"/>
    <property type="evidence" value="ECO:0007669"/>
    <property type="project" value="TreeGrafter"/>
</dbReference>
<dbReference type="Proteomes" id="UP001318040">
    <property type="component" value="Chromosome 38"/>
</dbReference>
<feature type="region of interest" description="Disordered" evidence="1">
    <location>
        <begin position="544"/>
        <end position="590"/>
    </location>
</feature>
<keyword evidence="4" id="KW-1185">Reference proteome</keyword>
<feature type="region of interest" description="Disordered" evidence="1">
    <location>
        <begin position="278"/>
        <end position="306"/>
    </location>
</feature>
<evidence type="ECO:0000259" key="3">
    <source>
        <dbReference type="Pfam" id="PF19033"/>
    </source>
</evidence>
<protein>
    <submittedName>
        <fullName evidence="5">Hermansky-Pudlak syndrome 4 protein isoform X1</fullName>
    </submittedName>
</protein>
<dbReference type="Pfam" id="PF19033">
    <property type="entry name" value="Intu_longin_3"/>
    <property type="match status" value="1"/>
</dbReference>
<feature type="domain" description="CCZ1/INTU/HPS4 third Longin" evidence="3">
    <location>
        <begin position="661"/>
        <end position="751"/>
    </location>
</feature>
<feature type="compositionally biased region" description="Low complexity" evidence="1">
    <location>
        <begin position="432"/>
        <end position="444"/>
    </location>
</feature>
<feature type="region of interest" description="Disordered" evidence="1">
    <location>
        <begin position="475"/>
        <end position="515"/>
    </location>
</feature>
<dbReference type="GO" id="GO:1903232">
    <property type="term" value="P:melanosome assembly"/>
    <property type="evidence" value="ECO:0007669"/>
    <property type="project" value="TreeGrafter"/>
</dbReference>
<feature type="compositionally biased region" description="Basic and acidic residues" evidence="1">
    <location>
        <begin position="420"/>
        <end position="430"/>
    </location>
</feature>
<dbReference type="PANTHER" id="PTHR14407:SF9">
    <property type="entry name" value="BLOC-3 COMPLEX MEMBER HPS4"/>
    <property type="match status" value="1"/>
</dbReference>
<feature type="compositionally biased region" description="Polar residues" evidence="1">
    <location>
        <begin position="484"/>
        <end position="495"/>
    </location>
</feature>
<evidence type="ECO:0000313" key="5">
    <source>
        <dbReference type="RefSeq" id="XP_032823526.1"/>
    </source>
</evidence>
<name>A0AAJ7TSR2_PETMA</name>
<dbReference type="GO" id="GO:0031085">
    <property type="term" value="C:BLOC-3 complex"/>
    <property type="evidence" value="ECO:0007669"/>
    <property type="project" value="TreeGrafter"/>
</dbReference>